<keyword evidence="7 10" id="KW-0863">Zinc-finger</keyword>
<protein>
    <recommendedName>
        <fullName evidence="4">RING-type E3 ubiquitin transferase</fullName>
        <ecNumber evidence="4">2.3.2.27</ecNumber>
    </recommendedName>
</protein>
<evidence type="ECO:0000256" key="8">
    <source>
        <dbReference type="ARBA" id="ARBA00022786"/>
    </source>
</evidence>
<keyword evidence="9" id="KW-0862">Zinc</keyword>
<comment type="catalytic activity">
    <reaction evidence="1">
        <text>S-ubiquitinyl-[E2 ubiquitin-conjugating enzyme]-L-cysteine + [acceptor protein]-L-lysine = [E2 ubiquitin-conjugating enzyme]-L-cysteine + N(6)-ubiquitinyl-[acceptor protein]-L-lysine.</text>
        <dbReference type="EC" id="2.3.2.27"/>
    </reaction>
</comment>
<dbReference type="PANTHER" id="PTHR45877">
    <property type="entry name" value="E3 UBIQUITIN-PROTEIN LIGASE SIAH2"/>
    <property type="match status" value="1"/>
</dbReference>
<evidence type="ECO:0000256" key="10">
    <source>
        <dbReference type="PROSITE-ProRule" id="PRU00455"/>
    </source>
</evidence>
<gene>
    <name evidence="12" type="ORF">WA026_022613</name>
</gene>
<dbReference type="GO" id="GO:0005737">
    <property type="term" value="C:cytoplasm"/>
    <property type="evidence" value="ECO:0007669"/>
    <property type="project" value="TreeGrafter"/>
</dbReference>
<reference evidence="12 13" key="1">
    <citation type="submission" date="2023-03" db="EMBL/GenBank/DDBJ databases">
        <title>Genome insight into feeding habits of ladybird beetles.</title>
        <authorList>
            <person name="Li H.-S."/>
            <person name="Huang Y.-H."/>
            <person name="Pang H."/>
        </authorList>
    </citation>
    <scope>NUCLEOTIDE SEQUENCE [LARGE SCALE GENOMIC DNA]</scope>
    <source>
        <strain evidence="12">SYSU_2023b</strain>
        <tissue evidence="12">Whole body</tissue>
    </source>
</reference>
<evidence type="ECO:0000256" key="9">
    <source>
        <dbReference type="ARBA" id="ARBA00022833"/>
    </source>
</evidence>
<name>A0AAW1V373_9CUCU</name>
<evidence type="ECO:0000256" key="1">
    <source>
        <dbReference type="ARBA" id="ARBA00000900"/>
    </source>
</evidence>
<keyword evidence="5" id="KW-0808">Transferase</keyword>
<sequence>MEKRALTVNWHVSGQVASKQSLSRNFEAMDNSMKIKFTMGTVGQNGELHCSNCKNYLSVGPVMNNTKFGNICGREACASLASLDGVNSFQVLYESVVQFSLFPCRYRNAGCLSEVKWGEVKKHEEGCEYKEFACPFLVNEKECNWTGDISEVLSHAESTHPEREFKNSNRIADVSKSNHEKFFLNIAQNLVLIMIYRGNVKNILNCRVWASDYTRKRLTYQMKFTDATTLVSISTSSRGVGILHPTELEDIVKIDLNTMRNLLQDLSYYDIDFRLDNVEVEIEKLVLPRLVQSKGFTGSSEKNSSLKICNYCTPLTESKSGKYACSNGNFVCEDCLVTKNITGALQLAKTTQNKLSLLFDRQCKNSSRGCNYFGSYFSVGPHHDICSYAEKTCIFCNILVGNLSAHAKERHEIITNSTHNIFQLTPNVSLQRIIHCYGKFFFLELKMNQNGDLTYQVDCAGMNEVKYNYELAFLAVDALYAG</sequence>
<evidence type="ECO:0000313" key="12">
    <source>
        <dbReference type="EMBL" id="KAK9887466.1"/>
    </source>
</evidence>
<evidence type="ECO:0000256" key="5">
    <source>
        <dbReference type="ARBA" id="ARBA00022679"/>
    </source>
</evidence>
<dbReference type="Proteomes" id="UP001431783">
    <property type="component" value="Unassembled WGS sequence"/>
</dbReference>
<evidence type="ECO:0000256" key="4">
    <source>
        <dbReference type="ARBA" id="ARBA00012483"/>
    </source>
</evidence>
<dbReference type="InterPro" id="IPR013083">
    <property type="entry name" value="Znf_RING/FYVE/PHD"/>
</dbReference>
<dbReference type="Gene3D" id="3.30.40.10">
    <property type="entry name" value="Zinc/RING finger domain, C3HC4 (zinc finger)"/>
    <property type="match status" value="1"/>
</dbReference>
<dbReference type="GO" id="GO:0031624">
    <property type="term" value="F:ubiquitin conjugating enzyme binding"/>
    <property type="evidence" value="ECO:0007669"/>
    <property type="project" value="TreeGrafter"/>
</dbReference>
<dbReference type="InterPro" id="IPR013010">
    <property type="entry name" value="Znf_SIAH"/>
</dbReference>
<dbReference type="FunFam" id="3.30.40.10:FF:000041">
    <property type="entry name" value="E3 ubiquitin-protein ligase SINAT3"/>
    <property type="match status" value="1"/>
</dbReference>
<evidence type="ECO:0000256" key="6">
    <source>
        <dbReference type="ARBA" id="ARBA00022723"/>
    </source>
</evidence>
<dbReference type="SUPFAM" id="SSF49599">
    <property type="entry name" value="TRAF domain-like"/>
    <property type="match status" value="2"/>
</dbReference>
<evidence type="ECO:0000313" key="13">
    <source>
        <dbReference type="Proteomes" id="UP001431783"/>
    </source>
</evidence>
<feature type="domain" description="SIAH-type" evidence="11">
    <location>
        <begin position="99"/>
        <end position="161"/>
    </location>
</feature>
<dbReference type="Pfam" id="PF21361">
    <property type="entry name" value="Sina_ZnF"/>
    <property type="match status" value="1"/>
</dbReference>
<keyword evidence="8" id="KW-0833">Ubl conjugation pathway</keyword>
<dbReference type="GO" id="GO:0043161">
    <property type="term" value="P:proteasome-mediated ubiquitin-dependent protein catabolic process"/>
    <property type="evidence" value="ECO:0007669"/>
    <property type="project" value="TreeGrafter"/>
</dbReference>
<dbReference type="PROSITE" id="PS51081">
    <property type="entry name" value="ZF_SIAH"/>
    <property type="match status" value="1"/>
</dbReference>
<comment type="caution">
    <text evidence="12">The sequence shown here is derived from an EMBL/GenBank/DDBJ whole genome shotgun (WGS) entry which is preliminary data.</text>
</comment>
<dbReference type="GO" id="GO:0061630">
    <property type="term" value="F:ubiquitin protein ligase activity"/>
    <property type="evidence" value="ECO:0007669"/>
    <property type="project" value="UniProtKB-EC"/>
</dbReference>
<proteinExistence type="inferred from homology"/>
<evidence type="ECO:0000256" key="7">
    <source>
        <dbReference type="ARBA" id="ARBA00022771"/>
    </source>
</evidence>
<dbReference type="GO" id="GO:0008270">
    <property type="term" value="F:zinc ion binding"/>
    <property type="evidence" value="ECO:0007669"/>
    <property type="project" value="UniProtKB-KW"/>
</dbReference>
<keyword evidence="13" id="KW-1185">Reference proteome</keyword>
<dbReference type="AlphaFoldDB" id="A0AAW1V373"/>
<dbReference type="EMBL" id="JARQZJ010000110">
    <property type="protein sequence ID" value="KAK9887466.1"/>
    <property type="molecule type" value="Genomic_DNA"/>
</dbReference>
<evidence type="ECO:0000256" key="3">
    <source>
        <dbReference type="ARBA" id="ARBA00009119"/>
    </source>
</evidence>
<dbReference type="InterPro" id="IPR004162">
    <property type="entry name" value="SINA-like_animal"/>
</dbReference>
<dbReference type="PANTHER" id="PTHR45877:SF2">
    <property type="entry name" value="E3 UBIQUITIN-PROTEIN LIGASE SINA-RELATED"/>
    <property type="match status" value="1"/>
</dbReference>
<comment type="pathway">
    <text evidence="2">Protein modification; protein ubiquitination.</text>
</comment>
<dbReference type="EC" id="2.3.2.27" evidence="4"/>
<organism evidence="12 13">
    <name type="scientific">Henosepilachna vigintioctopunctata</name>
    <dbReference type="NCBI Taxonomy" id="420089"/>
    <lineage>
        <taxon>Eukaryota</taxon>
        <taxon>Metazoa</taxon>
        <taxon>Ecdysozoa</taxon>
        <taxon>Arthropoda</taxon>
        <taxon>Hexapoda</taxon>
        <taxon>Insecta</taxon>
        <taxon>Pterygota</taxon>
        <taxon>Neoptera</taxon>
        <taxon>Endopterygota</taxon>
        <taxon>Coleoptera</taxon>
        <taxon>Polyphaga</taxon>
        <taxon>Cucujiformia</taxon>
        <taxon>Coccinelloidea</taxon>
        <taxon>Coccinellidae</taxon>
        <taxon>Epilachninae</taxon>
        <taxon>Epilachnini</taxon>
        <taxon>Henosepilachna</taxon>
    </lineage>
</organism>
<accession>A0AAW1V373</accession>
<keyword evidence="6" id="KW-0479">Metal-binding</keyword>
<comment type="similarity">
    <text evidence="3">Belongs to the SINA (Seven in absentia) family.</text>
</comment>
<evidence type="ECO:0000256" key="2">
    <source>
        <dbReference type="ARBA" id="ARBA00004906"/>
    </source>
</evidence>
<evidence type="ECO:0000259" key="11">
    <source>
        <dbReference type="PROSITE" id="PS51081"/>
    </source>
</evidence>